<reference evidence="1 2" key="1">
    <citation type="journal article" date="2016" name="Mol. Biol. Evol.">
        <title>Comparative Genomics of Early-Diverging Mushroom-Forming Fungi Provides Insights into the Origins of Lignocellulose Decay Capabilities.</title>
        <authorList>
            <person name="Nagy L.G."/>
            <person name="Riley R."/>
            <person name="Tritt A."/>
            <person name="Adam C."/>
            <person name="Daum C."/>
            <person name="Floudas D."/>
            <person name="Sun H."/>
            <person name="Yadav J.S."/>
            <person name="Pangilinan J."/>
            <person name="Larsson K.H."/>
            <person name="Matsuura K."/>
            <person name="Barry K."/>
            <person name="Labutti K."/>
            <person name="Kuo R."/>
            <person name="Ohm R.A."/>
            <person name="Bhattacharya S.S."/>
            <person name="Shirouzu T."/>
            <person name="Yoshinaga Y."/>
            <person name="Martin F.M."/>
            <person name="Grigoriev I.V."/>
            <person name="Hibbett D.S."/>
        </authorList>
    </citation>
    <scope>NUCLEOTIDE SEQUENCE [LARGE SCALE GENOMIC DNA]</scope>
    <source>
        <strain evidence="1 2">CBS 109695</strain>
    </source>
</reference>
<dbReference type="Proteomes" id="UP000076532">
    <property type="component" value="Unassembled WGS sequence"/>
</dbReference>
<gene>
    <name evidence="1" type="ORF">FIBSPDRAFT_847884</name>
</gene>
<dbReference type="OrthoDB" id="3263050at2759"/>
<dbReference type="EMBL" id="KV417483">
    <property type="protein sequence ID" value="KZP33264.1"/>
    <property type="molecule type" value="Genomic_DNA"/>
</dbReference>
<protein>
    <submittedName>
        <fullName evidence="1">Uncharacterized protein</fullName>
    </submittedName>
</protein>
<sequence length="527" mass="58380">MSDSLACVPQEILEHIAFFVATSTFLGPPKGILPLLLANHTIHSHLAPSSNPHLYARIFVTKFDVGHAARRLGPDALSSGALSDELQRRCTCLTRIRRRSDSKVPRDPLFVYDEGPLRSLLWTAYLMMLENDGNNLEQLRSYAGMDQWLKEYWFDPSGSSLATLSVRMDAWPPGNMQNTLAMWLFWFLLRPDTFERNTPTCRNAVTILKLVALGAHKYELASPSWTKFLPTGNGFETTPTILYSKSKNLIPPPMSAPAILSFLALTDKLPGLDTSSSMTSPLRRQCHEWESEWDRCRNLGTSEFGNILTGSFIPGSIQGVWDGIFTYTEFTAYAALLAGAPPAILHRGLVAQHSQTWKLREYHFTTASAAHPHNHSNGPSASPLGGGDALKAYFPDGTQIFDRASAIEVLEPGRPESIFYNRAEIVDVASTVASDGEVSLDHQVKDVIIIGEGHSAWGEFNLLGRVRPCDGFVSLCKTYTDGDRGKWLYRSFLVGNAQGSLSGRWRDVLSPQSVPGYEGCFAMSHRR</sequence>
<dbReference type="AlphaFoldDB" id="A0A166W0V4"/>
<keyword evidence="2" id="KW-1185">Reference proteome</keyword>
<evidence type="ECO:0000313" key="2">
    <source>
        <dbReference type="Proteomes" id="UP000076532"/>
    </source>
</evidence>
<name>A0A166W0V4_9AGAM</name>
<accession>A0A166W0V4</accession>
<proteinExistence type="predicted"/>
<organism evidence="1 2">
    <name type="scientific">Athelia psychrophila</name>
    <dbReference type="NCBI Taxonomy" id="1759441"/>
    <lineage>
        <taxon>Eukaryota</taxon>
        <taxon>Fungi</taxon>
        <taxon>Dikarya</taxon>
        <taxon>Basidiomycota</taxon>
        <taxon>Agaricomycotina</taxon>
        <taxon>Agaricomycetes</taxon>
        <taxon>Agaricomycetidae</taxon>
        <taxon>Atheliales</taxon>
        <taxon>Atheliaceae</taxon>
        <taxon>Athelia</taxon>
    </lineage>
</organism>
<evidence type="ECO:0000313" key="1">
    <source>
        <dbReference type="EMBL" id="KZP33264.1"/>
    </source>
</evidence>